<comment type="caution">
    <text evidence="1">The sequence shown here is derived from an EMBL/GenBank/DDBJ whole genome shotgun (WGS) entry which is preliminary data.</text>
</comment>
<dbReference type="EMBL" id="BGPR01000650">
    <property type="protein sequence ID" value="GBM29999.1"/>
    <property type="molecule type" value="Genomic_DNA"/>
</dbReference>
<reference evidence="1 2" key="1">
    <citation type="journal article" date="2019" name="Sci. Rep.">
        <title>Orb-weaving spider Araneus ventricosus genome elucidates the spidroin gene catalogue.</title>
        <authorList>
            <person name="Kono N."/>
            <person name="Nakamura H."/>
            <person name="Ohtoshi R."/>
            <person name="Moran D.A.P."/>
            <person name="Shinohara A."/>
            <person name="Yoshida Y."/>
            <person name="Fujiwara M."/>
            <person name="Mori M."/>
            <person name="Tomita M."/>
            <person name="Arakawa K."/>
        </authorList>
    </citation>
    <scope>NUCLEOTIDE SEQUENCE [LARGE SCALE GENOMIC DNA]</scope>
</reference>
<proteinExistence type="predicted"/>
<keyword evidence="2" id="KW-1185">Reference proteome</keyword>
<gene>
    <name evidence="1" type="ORF">AVEN_165575_1</name>
</gene>
<dbReference type="Proteomes" id="UP000499080">
    <property type="component" value="Unassembled WGS sequence"/>
</dbReference>
<organism evidence="1 2">
    <name type="scientific">Araneus ventricosus</name>
    <name type="common">Orbweaver spider</name>
    <name type="synonym">Epeira ventricosa</name>
    <dbReference type="NCBI Taxonomy" id="182803"/>
    <lineage>
        <taxon>Eukaryota</taxon>
        <taxon>Metazoa</taxon>
        <taxon>Ecdysozoa</taxon>
        <taxon>Arthropoda</taxon>
        <taxon>Chelicerata</taxon>
        <taxon>Arachnida</taxon>
        <taxon>Araneae</taxon>
        <taxon>Araneomorphae</taxon>
        <taxon>Entelegynae</taxon>
        <taxon>Araneoidea</taxon>
        <taxon>Araneidae</taxon>
        <taxon>Araneus</taxon>
    </lineage>
</organism>
<accession>A0A4Y2ENU6</accession>
<evidence type="ECO:0000313" key="2">
    <source>
        <dbReference type="Proteomes" id="UP000499080"/>
    </source>
</evidence>
<dbReference type="PANTHER" id="PTHR19446">
    <property type="entry name" value="REVERSE TRANSCRIPTASES"/>
    <property type="match status" value="1"/>
</dbReference>
<sequence length="102" mass="11921">MEARKTVLNVFKRIWESGQISAHWRRAIIIPVLKKNKDPGHLNSYRSISLTSILTKIMKKLVVNRLSWYLEEYGMLAVEQAGFRNNRSTCDQVTRLCRSSRI</sequence>
<protein>
    <submittedName>
        <fullName evidence="1">Uncharacterized protein</fullName>
    </submittedName>
</protein>
<dbReference type="AlphaFoldDB" id="A0A4Y2ENU6"/>
<evidence type="ECO:0000313" key="1">
    <source>
        <dbReference type="EMBL" id="GBM29999.1"/>
    </source>
</evidence>
<dbReference type="OrthoDB" id="6429725at2759"/>
<name>A0A4Y2ENU6_ARAVE</name>